<accession>A0ABP9QVW0</accession>
<evidence type="ECO:0000256" key="1">
    <source>
        <dbReference type="SAM" id="MobiDB-lite"/>
    </source>
</evidence>
<dbReference type="Proteomes" id="UP001500547">
    <property type="component" value="Unassembled WGS sequence"/>
</dbReference>
<reference evidence="3" key="1">
    <citation type="journal article" date="2019" name="Int. J. Syst. Evol. Microbiol.">
        <title>The Global Catalogue of Microorganisms (GCM) 10K type strain sequencing project: providing services to taxonomists for standard genome sequencing and annotation.</title>
        <authorList>
            <consortium name="The Broad Institute Genomics Platform"/>
            <consortium name="The Broad Institute Genome Sequencing Center for Infectious Disease"/>
            <person name="Wu L."/>
            <person name="Ma J."/>
        </authorList>
    </citation>
    <scope>NUCLEOTIDE SEQUENCE [LARGE SCALE GENOMIC DNA]</scope>
    <source>
        <strain evidence="3">JCM 18715</strain>
    </source>
</reference>
<keyword evidence="3" id="KW-1185">Reference proteome</keyword>
<dbReference type="EMBL" id="BAABLD010000010">
    <property type="protein sequence ID" value="GAA5168490.1"/>
    <property type="molecule type" value="Genomic_DNA"/>
</dbReference>
<comment type="caution">
    <text evidence="2">The sequence shown here is derived from an EMBL/GenBank/DDBJ whole genome shotgun (WGS) entry which is preliminary data.</text>
</comment>
<feature type="compositionally biased region" description="Acidic residues" evidence="1">
    <location>
        <begin position="84"/>
        <end position="97"/>
    </location>
</feature>
<evidence type="ECO:0000313" key="2">
    <source>
        <dbReference type="EMBL" id="GAA5168490.1"/>
    </source>
</evidence>
<gene>
    <name evidence="2" type="ORF">GCM10025770_28530</name>
</gene>
<name>A0ABP9QVW0_9RHOO</name>
<feature type="region of interest" description="Disordered" evidence="1">
    <location>
        <begin position="68"/>
        <end position="113"/>
    </location>
</feature>
<evidence type="ECO:0000313" key="3">
    <source>
        <dbReference type="Proteomes" id="UP001500547"/>
    </source>
</evidence>
<sequence>MWVKLRCTVCADVVSLDYDEYIDLQKTQHQLGCNDECSGEMRLYGPILTRRRTAQMFPDYLKQRDRKSLTRAAKGKKRTWSEANESDDEGTDDDDGLGEATPDANKKQKYLDDDDDDEYLLPATFNREGRLTIDSMEVLASSSNPLAGLKAKSPGRMTVTNAIPGERSKSTNTAMGGIAAWRHARSAKAPNSKRYCLGSKNYYEWCHLHADSLGGSCVELNLVAAHYAVNTYMMIIEAELKGKSGLETEVTAFCSQDDIADWIEYKVFAKGKSAPLLVELIDGRITNFSRSDMSALQGRLKKAGIR</sequence>
<proteinExistence type="predicted"/>
<protein>
    <submittedName>
        <fullName evidence="2">Uncharacterized protein</fullName>
    </submittedName>
</protein>
<organism evidence="2 3">
    <name type="scientific">Viridibacterium curvum</name>
    <dbReference type="NCBI Taxonomy" id="1101404"/>
    <lineage>
        <taxon>Bacteria</taxon>
        <taxon>Pseudomonadati</taxon>
        <taxon>Pseudomonadota</taxon>
        <taxon>Betaproteobacteria</taxon>
        <taxon>Rhodocyclales</taxon>
        <taxon>Rhodocyclaceae</taxon>
        <taxon>Viridibacterium</taxon>
    </lineage>
</organism>